<proteinExistence type="predicted"/>
<dbReference type="AlphaFoldDB" id="A0A1V6QJQ4"/>
<keyword evidence="2" id="KW-1185">Reference proteome</keyword>
<dbReference type="Proteomes" id="UP000191672">
    <property type="component" value="Unassembled WGS sequence"/>
</dbReference>
<gene>
    <name evidence="1" type="ORF">PENANT_c002G04534</name>
</gene>
<organism evidence="1 2">
    <name type="scientific">Penicillium antarcticum</name>
    <dbReference type="NCBI Taxonomy" id="416450"/>
    <lineage>
        <taxon>Eukaryota</taxon>
        <taxon>Fungi</taxon>
        <taxon>Dikarya</taxon>
        <taxon>Ascomycota</taxon>
        <taxon>Pezizomycotina</taxon>
        <taxon>Eurotiomycetes</taxon>
        <taxon>Eurotiomycetidae</taxon>
        <taxon>Eurotiales</taxon>
        <taxon>Aspergillaceae</taxon>
        <taxon>Penicillium</taxon>
    </lineage>
</organism>
<comment type="caution">
    <text evidence="1">The sequence shown here is derived from an EMBL/GenBank/DDBJ whole genome shotgun (WGS) entry which is preliminary data.</text>
</comment>
<dbReference type="EMBL" id="MDYN01000002">
    <property type="protein sequence ID" value="OQD89468.1"/>
    <property type="molecule type" value="Genomic_DNA"/>
</dbReference>
<sequence length="42" mass="4815">MVLATKFSMDYRSHAIGKGPQAANFAKTTHRPFYQTEEEIKL</sequence>
<accession>A0A1V6QJQ4</accession>
<name>A0A1V6QJQ4_9EURO</name>
<evidence type="ECO:0000313" key="1">
    <source>
        <dbReference type="EMBL" id="OQD89468.1"/>
    </source>
</evidence>
<reference evidence="2" key="1">
    <citation type="journal article" date="2017" name="Nat. Microbiol.">
        <title>Global analysis of biosynthetic gene clusters reveals vast potential of secondary metabolite production in Penicillium species.</title>
        <authorList>
            <person name="Nielsen J.C."/>
            <person name="Grijseels S."/>
            <person name="Prigent S."/>
            <person name="Ji B."/>
            <person name="Dainat J."/>
            <person name="Nielsen K.F."/>
            <person name="Frisvad J.C."/>
            <person name="Workman M."/>
            <person name="Nielsen J."/>
        </authorList>
    </citation>
    <scope>NUCLEOTIDE SEQUENCE [LARGE SCALE GENOMIC DNA]</scope>
    <source>
        <strain evidence="2">IBT 31811</strain>
    </source>
</reference>
<protein>
    <submittedName>
        <fullName evidence="1">Uncharacterized protein</fullName>
    </submittedName>
</protein>
<evidence type="ECO:0000313" key="2">
    <source>
        <dbReference type="Proteomes" id="UP000191672"/>
    </source>
</evidence>